<protein>
    <submittedName>
        <fullName evidence="4">Opacity protein-like surface antigen</fullName>
    </submittedName>
</protein>
<organism evidence="4 5">
    <name type="scientific">Aquamicrobium terrae</name>
    <dbReference type="NCBI Taxonomy" id="1324945"/>
    <lineage>
        <taxon>Bacteria</taxon>
        <taxon>Pseudomonadati</taxon>
        <taxon>Pseudomonadota</taxon>
        <taxon>Alphaproteobacteria</taxon>
        <taxon>Hyphomicrobiales</taxon>
        <taxon>Phyllobacteriaceae</taxon>
        <taxon>Aquamicrobium</taxon>
    </lineage>
</organism>
<sequence length="249" mass="27217">MKLKTCIATMLATAPAALMTTGALAADYDPPIFVEEAPEYVPVEVGSGWYLRGDVAYLPEKSYKHVDFGSPDISYSEREKPVFASLGFGYHFNDYLRGDVNVGWLPGNKIDVGLSTADEFATARVKNSAWTAMVNGYVDLGTYVGLTPYIGAGIGVMQTRSSLSLDYQDLNDPSNDVSAYGRRNEYAFAYSLNAGAAYQITDNLVLDVGYQYLSAPDAKYFALDGADESVVRKGVDSHQIKVGLRYDLW</sequence>
<evidence type="ECO:0000256" key="2">
    <source>
        <dbReference type="SAM" id="SignalP"/>
    </source>
</evidence>
<dbReference type="EMBL" id="JBEPML010000031">
    <property type="protein sequence ID" value="MET3794847.1"/>
    <property type="molecule type" value="Genomic_DNA"/>
</dbReference>
<feature type="signal peptide" evidence="2">
    <location>
        <begin position="1"/>
        <end position="25"/>
    </location>
</feature>
<accession>A0ABV2N7P3</accession>
<dbReference type="Gene3D" id="2.40.160.20">
    <property type="match status" value="1"/>
</dbReference>
<evidence type="ECO:0000313" key="5">
    <source>
        <dbReference type="Proteomes" id="UP001549076"/>
    </source>
</evidence>
<feature type="domain" description="Outer membrane protein beta-barrel" evidence="3">
    <location>
        <begin position="47"/>
        <end position="246"/>
    </location>
</feature>
<evidence type="ECO:0000313" key="4">
    <source>
        <dbReference type="EMBL" id="MET3794847.1"/>
    </source>
</evidence>
<dbReference type="InterPro" id="IPR011250">
    <property type="entry name" value="OMP/PagP_B-barrel"/>
</dbReference>
<reference evidence="4 5" key="1">
    <citation type="submission" date="2024-06" db="EMBL/GenBank/DDBJ databases">
        <title>Genomic Encyclopedia of Type Strains, Phase IV (KMG-IV): sequencing the most valuable type-strain genomes for metagenomic binning, comparative biology and taxonomic classification.</title>
        <authorList>
            <person name="Goeker M."/>
        </authorList>
    </citation>
    <scope>NUCLEOTIDE SEQUENCE [LARGE SCALE GENOMIC DNA]</scope>
    <source>
        <strain evidence="4 5">DSM 27865</strain>
    </source>
</reference>
<dbReference type="Proteomes" id="UP001549076">
    <property type="component" value="Unassembled WGS sequence"/>
</dbReference>
<gene>
    <name evidence="4" type="ORF">ABID37_005087</name>
</gene>
<feature type="chain" id="PRO_5047143745" evidence="2">
    <location>
        <begin position="26"/>
        <end position="249"/>
    </location>
</feature>
<keyword evidence="5" id="KW-1185">Reference proteome</keyword>
<keyword evidence="1 2" id="KW-0732">Signal</keyword>
<evidence type="ECO:0000259" key="3">
    <source>
        <dbReference type="Pfam" id="PF13505"/>
    </source>
</evidence>
<evidence type="ECO:0000256" key="1">
    <source>
        <dbReference type="ARBA" id="ARBA00022729"/>
    </source>
</evidence>
<dbReference type="RefSeq" id="WP_354199753.1">
    <property type="nucleotide sequence ID" value="NZ_JBEPML010000031.1"/>
</dbReference>
<dbReference type="SUPFAM" id="SSF56925">
    <property type="entry name" value="OMPA-like"/>
    <property type="match status" value="1"/>
</dbReference>
<name>A0ABV2N7P3_9HYPH</name>
<comment type="caution">
    <text evidence="4">The sequence shown here is derived from an EMBL/GenBank/DDBJ whole genome shotgun (WGS) entry which is preliminary data.</text>
</comment>
<dbReference type="InterPro" id="IPR027385">
    <property type="entry name" value="Beta-barrel_OMP"/>
</dbReference>
<dbReference type="Pfam" id="PF13505">
    <property type="entry name" value="OMP_b-brl"/>
    <property type="match status" value="1"/>
</dbReference>
<proteinExistence type="predicted"/>